<feature type="transmembrane region" description="Helical" evidence="1">
    <location>
        <begin position="419"/>
        <end position="439"/>
    </location>
</feature>
<feature type="transmembrane region" description="Helical" evidence="1">
    <location>
        <begin position="334"/>
        <end position="354"/>
    </location>
</feature>
<evidence type="ECO:0000259" key="2">
    <source>
        <dbReference type="Pfam" id="PF01433"/>
    </source>
</evidence>
<keyword evidence="1" id="KW-1133">Transmembrane helix</keyword>
<dbReference type="InterPro" id="IPR027268">
    <property type="entry name" value="Peptidase_M4/M1_CTD_sf"/>
</dbReference>
<dbReference type="GO" id="GO:0008270">
    <property type="term" value="F:zinc ion binding"/>
    <property type="evidence" value="ECO:0007669"/>
    <property type="project" value="InterPro"/>
</dbReference>
<dbReference type="GO" id="GO:0008237">
    <property type="term" value="F:metallopeptidase activity"/>
    <property type="evidence" value="ECO:0007669"/>
    <property type="project" value="InterPro"/>
</dbReference>
<proteinExistence type="predicted"/>
<name>A0A6G9AYI4_9BACT</name>
<feature type="transmembrane region" description="Helical" evidence="1">
    <location>
        <begin position="484"/>
        <end position="504"/>
    </location>
</feature>
<dbReference type="KEGG" id="spib:G8759_34550"/>
<organism evidence="3 4">
    <name type="scientific">Spirosoma aureum</name>
    <dbReference type="NCBI Taxonomy" id="2692134"/>
    <lineage>
        <taxon>Bacteria</taxon>
        <taxon>Pseudomonadati</taxon>
        <taxon>Bacteroidota</taxon>
        <taxon>Cytophagia</taxon>
        <taxon>Cytophagales</taxon>
        <taxon>Cytophagaceae</taxon>
        <taxon>Spirosoma</taxon>
    </lineage>
</organism>
<dbReference type="EMBL" id="CP050063">
    <property type="protein sequence ID" value="QIP17398.1"/>
    <property type="molecule type" value="Genomic_DNA"/>
</dbReference>
<feature type="domain" description="Peptidase M1 membrane alanine aminopeptidase" evidence="2">
    <location>
        <begin position="897"/>
        <end position="1073"/>
    </location>
</feature>
<feature type="transmembrane region" description="Helical" evidence="1">
    <location>
        <begin position="20"/>
        <end position="39"/>
    </location>
</feature>
<sequence length="1225" mass="139191">MFTEIFRFELAYRLKRPATYLYALILFLFTFLFVIYGSGPASEKTNVNSPYAISQFVVVLTIFGMLIASAIMGVPVYRDIEHNTKNYFFSFPITERGYLLGRFLGSFVVLLGIMAVGMLGIVIGSLLGPVFNLADNTERFGPIRFRDYAYPFMLFVVPNMFLVGSVFFGLVAFSRQIFTTYAGSILLFIGYLLGSTLSQDLENKHLVNLLDPFGSYAYDAATKYWSPVEQNALLVQLEGDLLTNRLIWAGVALLVFILTIVRFSFSRFLAVKLGRASSRRASLRKKGKASEEDEVVPSLASLPTPKPVFQTGAYIRQMFRQAWLEFGNIVRDPYFIAILIGAVLFLFLDGWFGAQIFGTSSLPTTYAMLEARNGTFFFFVLIVLIFYTGEVVHRDKVVHYDTIADALPVPDWMNYGSKLLSMIYVCLLLCTLIIVSGVLNQTVKGYFNYELPLYFRDVYGVAFTQYFQLVMLAFFVHTMVNQKFVGHIVTLAVYVVIWAVPQFAEFNYRLAIPFSGGTVQISDMNGFGHYLTALASFRLYWYAFGGVLLVVALWFWNRGADTSLKSRWQLARQRMGRISITMFALLLLAFVSMGAWIYTNVSVKNRYLSADEQREQQATFEKTYHKYLDVLQPKITGAKVNVDVFPDEFRAVASGAFVMVNKGDQSIDSLHLTLPADNFHRQLTKLLVDGKAPALVLNDSKLGYYIYRLPKRLNPGDTARMDMAVTGQYVGFSNSGDSRDVLANGTFFNVSIFPGFGYNEGFELTSDKYRKKYGLPIKQWTVPAQNDPRGLRDFLFTDDADWVTFEGTISTTPDQTAIMPGRLLKTWTSAGPDGKPRTYFNYKLPGFSDYFFSMCSAKYGIKRDTWKGADGQTVALEVYHHPGHDRNLDRFIASMKASLSYYTKNYAPYPYPVLRVLEFPRYASFAQSFPTTVPYSEEFGWVGDFRDPNKTDYAYYVTAHEVAHQWWGHQVMPSRTRGSNQISETMAEYSALMVLKERYGADAMPKFLKYSLDQYLRGRSNEDKFEANMLDNDTRSYIWYNKGSMLMYALQDYIGEDRVNKAMNDYMKAARFRQKAPFTTSLEWYGFLKSATPDSLKTWLTDSFEKLTLYDNRITKAEAKPLGNGQYRVKLYVRSATEYYDKAGKELSKGKGPVIVDVAVLTDDSKNKDGLTMKVPLFMQKRSLTPGEHVIEVTVKGKPVKAGIDPYNKLIDRVSDDNLVTVDLP</sequence>
<dbReference type="Pfam" id="PF01433">
    <property type="entry name" value="Peptidase_M1"/>
    <property type="match status" value="1"/>
</dbReference>
<feature type="transmembrane region" description="Helical" evidence="1">
    <location>
        <begin position="98"/>
        <end position="128"/>
    </location>
</feature>
<accession>A0A6G9AYI4</accession>
<feature type="transmembrane region" description="Helical" evidence="1">
    <location>
        <begin position="578"/>
        <end position="598"/>
    </location>
</feature>
<evidence type="ECO:0000313" key="4">
    <source>
        <dbReference type="Proteomes" id="UP000501802"/>
    </source>
</evidence>
<feature type="transmembrane region" description="Helical" evidence="1">
    <location>
        <begin position="374"/>
        <end position="392"/>
    </location>
</feature>
<dbReference type="Gene3D" id="1.10.390.10">
    <property type="entry name" value="Neutral Protease Domain 2"/>
    <property type="match status" value="1"/>
</dbReference>
<feature type="transmembrane region" description="Helical" evidence="1">
    <location>
        <begin position="178"/>
        <end position="197"/>
    </location>
</feature>
<evidence type="ECO:0000256" key="1">
    <source>
        <dbReference type="SAM" id="Phobius"/>
    </source>
</evidence>
<protein>
    <submittedName>
        <fullName evidence="3">Peptidase M1</fullName>
    </submittedName>
</protein>
<feature type="transmembrane region" description="Helical" evidence="1">
    <location>
        <begin position="51"/>
        <end position="77"/>
    </location>
</feature>
<reference evidence="3 4" key="1">
    <citation type="submission" date="2020-03" db="EMBL/GenBank/DDBJ databases">
        <authorList>
            <person name="Kim M.K."/>
        </authorList>
    </citation>
    <scope>NUCLEOTIDE SEQUENCE [LARGE SCALE GENOMIC DNA]</scope>
    <source>
        <strain evidence="3 4">BT328</strain>
    </source>
</reference>
<feature type="transmembrane region" description="Helical" evidence="1">
    <location>
        <begin position="148"/>
        <end position="171"/>
    </location>
</feature>
<feature type="transmembrane region" description="Helical" evidence="1">
    <location>
        <begin position="246"/>
        <end position="265"/>
    </location>
</feature>
<feature type="transmembrane region" description="Helical" evidence="1">
    <location>
        <begin position="539"/>
        <end position="557"/>
    </location>
</feature>
<evidence type="ECO:0000313" key="3">
    <source>
        <dbReference type="EMBL" id="QIP17398.1"/>
    </source>
</evidence>
<feature type="transmembrane region" description="Helical" evidence="1">
    <location>
        <begin position="459"/>
        <end position="477"/>
    </location>
</feature>
<dbReference type="RefSeq" id="WP_167218220.1">
    <property type="nucleotide sequence ID" value="NZ_CP050063.1"/>
</dbReference>
<gene>
    <name evidence="3" type="ORF">G8759_34550</name>
</gene>
<dbReference type="Proteomes" id="UP000501802">
    <property type="component" value="Chromosome"/>
</dbReference>
<keyword evidence="1" id="KW-0812">Transmembrane</keyword>
<keyword evidence="1" id="KW-0472">Membrane</keyword>
<dbReference type="InterPro" id="IPR014782">
    <property type="entry name" value="Peptidase_M1_dom"/>
</dbReference>
<dbReference type="AlphaFoldDB" id="A0A6G9AYI4"/>
<dbReference type="SUPFAM" id="SSF55486">
    <property type="entry name" value="Metalloproteases ('zincins'), catalytic domain"/>
    <property type="match status" value="1"/>
</dbReference>
<keyword evidence="4" id="KW-1185">Reference proteome</keyword>